<keyword evidence="3" id="KW-0472">Membrane</keyword>
<keyword evidence="5" id="KW-1185">Reference proteome</keyword>
<feature type="compositionally biased region" description="Basic and acidic residues" evidence="2">
    <location>
        <begin position="52"/>
        <end position="62"/>
    </location>
</feature>
<reference evidence="5" key="1">
    <citation type="journal article" date="2019" name="Int. J. Syst. Evol. Microbiol.">
        <title>The Global Catalogue of Microorganisms (GCM) 10K type strain sequencing project: providing services to taxonomists for standard genome sequencing and annotation.</title>
        <authorList>
            <consortium name="The Broad Institute Genomics Platform"/>
            <consortium name="The Broad Institute Genome Sequencing Center for Infectious Disease"/>
            <person name="Wu L."/>
            <person name="Ma J."/>
        </authorList>
    </citation>
    <scope>NUCLEOTIDE SEQUENCE [LARGE SCALE GENOMIC DNA]</scope>
    <source>
        <strain evidence="5">CCM 7044</strain>
    </source>
</reference>
<keyword evidence="3" id="KW-0812">Transmembrane</keyword>
<feature type="transmembrane region" description="Helical" evidence="3">
    <location>
        <begin position="186"/>
        <end position="205"/>
    </location>
</feature>
<proteinExistence type="predicted"/>
<evidence type="ECO:0000313" key="4">
    <source>
        <dbReference type="EMBL" id="MFD2795135.1"/>
    </source>
</evidence>
<evidence type="ECO:0000256" key="1">
    <source>
        <dbReference type="SAM" id="Coils"/>
    </source>
</evidence>
<protein>
    <submittedName>
        <fullName evidence="4">Uncharacterized protein</fullName>
    </submittedName>
</protein>
<evidence type="ECO:0000256" key="3">
    <source>
        <dbReference type="SAM" id="Phobius"/>
    </source>
</evidence>
<feature type="compositionally biased region" description="Low complexity" evidence="2">
    <location>
        <begin position="70"/>
        <end position="82"/>
    </location>
</feature>
<dbReference type="RefSeq" id="WP_377184917.1">
    <property type="nucleotide sequence ID" value="NZ_JBHUOG010000002.1"/>
</dbReference>
<gene>
    <name evidence="4" type="ORF">ACFS27_16375</name>
</gene>
<keyword evidence="1" id="KW-0175">Coiled coil</keyword>
<accession>A0ABW5VV49</accession>
<name>A0ABW5VV49_9MICO</name>
<evidence type="ECO:0000313" key="5">
    <source>
        <dbReference type="Proteomes" id="UP001597479"/>
    </source>
</evidence>
<feature type="coiled-coil region" evidence="1">
    <location>
        <begin position="146"/>
        <end position="180"/>
    </location>
</feature>
<sequence>MATEHDPSALDAPIQPGGVPRHASAKERKSRGIKPFLSDLKAEVQNQFSRADAAERPSEAPEHPTQVVYAAPQAPQLTAGPQAPAPPPPVDDGAALASAALAAADHAGAAADAARTEAAAARADAGAARTEAAAARADAVTAQATAGRADARLQAVRAEIEAAHQEFGALRAEVDAVRERARQHVLIAWIGAGVAALLAVAALVLPL</sequence>
<dbReference type="Proteomes" id="UP001597479">
    <property type="component" value="Unassembled WGS sequence"/>
</dbReference>
<organism evidence="4 5">
    <name type="scientific">Promicromonospora vindobonensis</name>
    <dbReference type="NCBI Taxonomy" id="195748"/>
    <lineage>
        <taxon>Bacteria</taxon>
        <taxon>Bacillati</taxon>
        <taxon>Actinomycetota</taxon>
        <taxon>Actinomycetes</taxon>
        <taxon>Micrococcales</taxon>
        <taxon>Promicromonosporaceae</taxon>
        <taxon>Promicromonospora</taxon>
    </lineage>
</organism>
<feature type="region of interest" description="Disordered" evidence="2">
    <location>
        <begin position="1"/>
        <end position="93"/>
    </location>
</feature>
<comment type="caution">
    <text evidence="4">The sequence shown here is derived from an EMBL/GenBank/DDBJ whole genome shotgun (WGS) entry which is preliminary data.</text>
</comment>
<keyword evidence="3" id="KW-1133">Transmembrane helix</keyword>
<evidence type="ECO:0000256" key="2">
    <source>
        <dbReference type="SAM" id="MobiDB-lite"/>
    </source>
</evidence>
<dbReference type="EMBL" id="JBHUOG010000002">
    <property type="protein sequence ID" value="MFD2795135.1"/>
    <property type="molecule type" value="Genomic_DNA"/>
</dbReference>